<evidence type="ECO:0000256" key="10">
    <source>
        <dbReference type="RuleBase" id="RU003915"/>
    </source>
</evidence>
<proteinExistence type="inferred from homology"/>
<keyword evidence="7 9" id="KW-0413">Isomerase</keyword>
<name>A0ABX3IM64_9BACT</name>
<dbReference type="Pfam" id="PF00254">
    <property type="entry name" value="FKBP_C"/>
    <property type="match status" value="1"/>
</dbReference>
<evidence type="ECO:0000259" key="11">
    <source>
        <dbReference type="PROSITE" id="PS50059"/>
    </source>
</evidence>
<keyword evidence="13" id="KW-1185">Reference proteome</keyword>
<comment type="similarity">
    <text evidence="3 10">Belongs to the FKBP-type PPIase family.</text>
</comment>
<evidence type="ECO:0000256" key="2">
    <source>
        <dbReference type="ARBA" id="ARBA00004496"/>
    </source>
</evidence>
<keyword evidence="4" id="KW-0963">Cytoplasm</keyword>
<evidence type="ECO:0000256" key="3">
    <source>
        <dbReference type="ARBA" id="ARBA00006577"/>
    </source>
</evidence>
<dbReference type="SUPFAM" id="SSF54534">
    <property type="entry name" value="FKBP-like"/>
    <property type="match status" value="1"/>
</dbReference>
<gene>
    <name evidence="12" type="ORF">XJ44_01620</name>
</gene>
<comment type="subcellular location">
    <subcellularLocation>
        <location evidence="2">Cytoplasm</location>
    </subcellularLocation>
</comment>
<dbReference type="RefSeq" id="WP_075665336.1">
    <property type="nucleotide sequence ID" value="NZ_LBFC01000006.1"/>
</dbReference>
<dbReference type="InterPro" id="IPR001179">
    <property type="entry name" value="PPIase_FKBP_dom"/>
</dbReference>
<dbReference type="PROSITE" id="PS50059">
    <property type="entry name" value="FKBP_PPIASE"/>
    <property type="match status" value="1"/>
</dbReference>
<keyword evidence="6" id="KW-0143">Chaperone</keyword>
<comment type="caution">
    <text evidence="12">The sequence shown here is derived from an EMBL/GenBank/DDBJ whole genome shotgun (WGS) entry which is preliminary data.</text>
</comment>
<dbReference type="InterPro" id="IPR046357">
    <property type="entry name" value="PPIase_dom_sf"/>
</dbReference>
<keyword evidence="5 9" id="KW-0697">Rotamase</keyword>
<evidence type="ECO:0000256" key="5">
    <source>
        <dbReference type="ARBA" id="ARBA00023110"/>
    </source>
</evidence>
<accession>A0ABX3IM64</accession>
<evidence type="ECO:0000313" key="13">
    <source>
        <dbReference type="Proteomes" id="UP000242616"/>
    </source>
</evidence>
<organism evidence="12 13">
    <name type="scientific">Thermosipho affectus</name>
    <dbReference type="NCBI Taxonomy" id="660294"/>
    <lineage>
        <taxon>Bacteria</taxon>
        <taxon>Thermotogati</taxon>
        <taxon>Thermotogota</taxon>
        <taxon>Thermotogae</taxon>
        <taxon>Thermotogales</taxon>
        <taxon>Fervidobacteriaceae</taxon>
        <taxon>Thermosipho</taxon>
    </lineage>
</organism>
<evidence type="ECO:0000256" key="8">
    <source>
        <dbReference type="ARBA" id="ARBA00037071"/>
    </source>
</evidence>
<evidence type="ECO:0000256" key="9">
    <source>
        <dbReference type="PROSITE-ProRule" id="PRU00277"/>
    </source>
</evidence>
<feature type="domain" description="PPIase FKBP-type" evidence="11">
    <location>
        <begin position="6"/>
        <end position="87"/>
    </location>
</feature>
<dbReference type="Gene3D" id="3.10.50.40">
    <property type="match status" value="1"/>
</dbReference>
<dbReference type="PANTHER" id="PTHR47861">
    <property type="entry name" value="FKBP-TYPE PEPTIDYL-PROLYL CIS-TRANS ISOMERASE SLYD"/>
    <property type="match status" value="1"/>
</dbReference>
<evidence type="ECO:0000256" key="1">
    <source>
        <dbReference type="ARBA" id="ARBA00000971"/>
    </source>
</evidence>
<evidence type="ECO:0000313" key="12">
    <source>
        <dbReference type="EMBL" id="ONN27703.1"/>
    </source>
</evidence>
<dbReference type="EMBL" id="LBFC01000006">
    <property type="protein sequence ID" value="ONN27703.1"/>
    <property type="molecule type" value="Genomic_DNA"/>
</dbReference>
<comment type="catalytic activity">
    <reaction evidence="1 9 10">
        <text>[protein]-peptidylproline (omega=180) = [protein]-peptidylproline (omega=0)</text>
        <dbReference type="Rhea" id="RHEA:16237"/>
        <dbReference type="Rhea" id="RHEA-COMP:10747"/>
        <dbReference type="Rhea" id="RHEA-COMP:10748"/>
        <dbReference type="ChEBI" id="CHEBI:83833"/>
        <dbReference type="ChEBI" id="CHEBI:83834"/>
        <dbReference type="EC" id="5.2.1.8"/>
    </reaction>
</comment>
<reference evidence="12 13" key="1">
    <citation type="submission" date="2015-06" db="EMBL/GenBank/DDBJ databases">
        <title>Genome sequencing of Thermotogales isolates from hydrothermal vents.</title>
        <authorList>
            <person name="Haverkamp T.H."/>
            <person name="Kublanov I.V."/>
            <person name="Nesbo C.L."/>
        </authorList>
    </citation>
    <scope>NUCLEOTIDE SEQUENCE [LARGE SCALE GENOMIC DNA]</scope>
    <source>
        <strain evidence="13">ik275mar</strain>
    </source>
</reference>
<dbReference type="GO" id="GO:0016853">
    <property type="term" value="F:isomerase activity"/>
    <property type="evidence" value="ECO:0007669"/>
    <property type="project" value="UniProtKB-KW"/>
</dbReference>
<evidence type="ECO:0000256" key="4">
    <source>
        <dbReference type="ARBA" id="ARBA00022490"/>
    </source>
</evidence>
<dbReference type="Proteomes" id="UP000242616">
    <property type="component" value="Unassembled WGS sequence"/>
</dbReference>
<sequence>MGIKKGDKVLVHYVGRFEDGEIFDSSEGKEPLQFVVGERQVIPGFEEQIIGMEVGEKKTINVPYDKAYGEYREDLVFPVEKEKLPEDVQVGQFFEVHQPDGGTFVVRVSEVNEDKIMLDANHPLAGKNLIFDIEIVSIL</sequence>
<evidence type="ECO:0000256" key="6">
    <source>
        <dbReference type="ARBA" id="ARBA00023186"/>
    </source>
</evidence>
<comment type="function">
    <text evidence="8">Also involved in hydrogenase metallocenter assembly, probably by participating in the nickel insertion step. This function in hydrogenase biosynthesis requires chaperone activity and the presence of the metal-binding domain, but not PPIase activity.</text>
</comment>
<dbReference type="PANTHER" id="PTHR47861:SF3">
    <property type="entry name" value="FKBP-TYPE PEPTIDYL-PROLYL CIS-TRANS ISOMERASE SLYD"/>
    <property type="match status" value="1"/>
</dbReference>
<dbReference type="EC" id="5.2.1.8" evidence="10"/>
<protein>
    <recommendedName>
        <fullName evidence="10">Peptidyl-prolyl cis-trans isomerase</fullName>
        <ecNumber evidence="10">5.2.1.8</ecNumber>
    </recommendedName>
</protein>
<evidence type="ECO:0000256" key="7">
    <source>
        <dbReference type="ARBA" id="ARBA00023235"/>
    </source>
</evidence>